<keyword evidence="1" id="KW-0812">Transmembrane</keyword>
<feature type="transmembrane region" description="Helical" evidence="1">
    <location>
        <begin position="44"/>
        <end position="67"/>
    </location>
</feature>
<dbReference type="PATRIC" id="fig|2064.6.peg.62"/>
<keyword evidence="3" id="KW-1185">Reference proteome</keyword>
<evidence type="ECO:0000313" key="3">
    <source>
        <dbReference type="Proteomes" id="UP000032066"/>
    </source>
</evidence>
<proteinExistence type="predicted"/>
<reference evidence="2 3" key="1">
    <citation type="submission" date="2015-02" db="EMBL/GenBank/DDBJ databases">
        <title>Draft genome sequence of Kitasatospora griseola MF730-N6, a bafilomycin, terpentecin and satosporin producer.</title>
        <authorList>
            <person name="Arens J.C."/>
            <person name="Haltli B."/>
            <person name="Kerr R.G."/>
        </authorList>
    </citation>
    <scope>NUCLEOTIDE SEQUENCE [LARGE SCALE GENOMIC DNA]</scope>
    <source>
        <strain evidence="2 3">MF730-N6</strain>
    </source>
</reference>
<name>A0A0D0ND98_KITGR</name>
<accession>A0A0D0ND98</accession>
<organism evidence="2 3">
    <name type="scientific">Kitasatospora griseola</name>
    <name type="common">Streptomyces griseolosporeus</name>
    <dbReference type="NCBI Taxonomy" id="2064"/>
    <lineage>
        <taxon>Bacteria</taxon>
        <taxon>Bacillati</taxon>
        <taxon>Actinomycetota</taxon>
        <taxon>Actinomycetes</taxon>
        <taxon>Kitasatosporales</taxon>
        <taxon>Streptomycetaceae</taxon>
        <taxon>Kitasatospora</taxon>
    </lineage>
</organism>
<evidence type="ECO:0000313" key="2">
    <source>
        <dbReference type="EMBL" id="KIQ66170.1"/>
    </source>
</evidence>
<feature type="transmembrane region" description="Helical" evidence="1">
    <location>
        <begin position="105"/>
        <end position="123"/>
    </location>
</feature>
<keyword evidence="1" id="KW-1133">Transmembrane helix</keyword>
<dbReference type="AlphaFoldDB" id="A0A0D0ND98"/>
<dbReference type="EMBL" id="JXZB01000001">
    <property type="protein sequence ID" value="KIQ66170.1"/>
    <property type="molecule type" value="Genomic_DNA"/>
</dbReference>
<dbReference type="Proteomes" id="UP000032066">
    <property type="component" value="Unassembled WGS sequence"/>
</dbReference>
<comment type="caution">
    <text evidence="2">The sequence shown here is derived from an EMBL/GenBank/DDBJ whole genome shotgun (WGS) entry which is preliminary data.</text>
</comment>
<feature type="transmembrane region" description="Helical" evidence="1">
    <location>
        <begin position="79"/>
        <end position="99"/>
    </location>
</feature>
<protein>
    <submittedName>
        <fullName evidence="2">Uncharacterized protein</fullName>
    </submittedName>
</protein>
<gene>
    <name evidence="2" type="ORF">TR51_00245</name>
</gene>
<keyword evidence="1" id="KW-0472">Membrane</keyword>
<sequence>MAGPASVVVPAVFLRALRLAQWQVSHPVIVPDDGSPGGGNMGSVVAVPILGLALLAGLVIPVLWGAAAVRARTGRTVGTLPTITIVLQGVGLLFAFAAARALPHGLPWGAALVASGLLAVAAVRVPRRPGRTAAVQ</sequence>
<evidence type="ECO:0000256" key="1">
    <source>
        <dbReference type="SAM" id="Phobius"/>
    </source>
</evidence>